<accession>A0A0G3GU36</accession>
<reference evidence="3" key="2">
    <citation type="submission" date="2015-05" db="EMBL/GenBank/DDBJ databases">
        <title>Complete genome sequence of Corynebacterium mustelae DSM 45274, isolated from various tissues of a male ferret with lethal sepsis.</title>
        <authorList>
            <person name="Ruckert C."/>
            <person name="Albersmeier A."/>
            <person name="Winkler A."/>
            <person name="Tauch A."/>
        </authorList>
    </citation>
    <scope>NUCLEOTIDE SEQUENCE [LARGE SCALE GENOMIC DNA]</scope>
    <source>
        <strain evidence="3">DSM 45274</strain>
    </source>
</reference>
<evidence type="ECO:0000256" key="1">
    <source>
        <dbReference type="SAM" id="Phobius"/>
    </source>
</evidence>
<reference evidence="2 3" key="1">
    <citation type="journal article" date="2015" name="Genome Announc.">
        <title>Complete Genome Sequence of the Type Strain Corynebacterium mustelae DSM 45274, Isolated from Various Tissues of a Male Ferret with Lethal Sepsis.</title>
        <authorList>
            <person name="Ruckert C."/>
            <person name="Eimer J."/>
            <person name="Winkler A."/>
            <person name="Tauch A."/>
        </authorList>
    </citation>
    <scope>NUCLEOTIDE SEQUENCE [LARGE SCALE GENOMIC DNA]</scope>
    <source>
        <strain evidence="2 3">DSM 45274</strain>
    </source>
</reference>
<name>A0A0G3GU36_9CORY</name>
<protein>
    <submittedName>
        <fullName evidence="2">Uncharacterized protein</fullName>
    </submittedName>
</protein>
<evidence type="ECO:0000313" key="3">
    <source>
        <dbReference type="Proteomes" id="UP000035199"/>
    </source>
</evidence>
<dbReference type="KEGG" id="cmv:CMUST_01325"/>
<keyword evidence="1" id="KW-1133">Transmembrane helix</keyword>
<keyword evidence="3" id="KW-1185">Reference proteome</keyword>
<gene>
    <name evidence="2" type="ORF">CMUST_01325</name>
</gene>
<feature type="transmembrane region" description="Helical" evidence="1">
    <location>
        <begin position="218"/>
        <end position="239"/>
    </location>
</feature>
<keyword evidence="1" id="KW-0472">Membrane</keyword>
<dbReference type="PATRIC" id="fig|571915.4.peg.271"/>
<sequence>MSAILITSTQPAQAYGRLFNPTVEADSTSNVCIFTLADDKIDSLGKRIITDAQKVIADIIATGTLSEAELQENAALPSSGSPAVLDWAHTHLPHRQPTEIAEGLRALYNYSKSDLSEIDYYYKFLGIERTGNQKLKFTKAEAKKAQGEFQTALKFINAELAAIPPTNPAYPLIAHENTVQTELFRSLLSAVENCIEGRSTIPKANTPSSSGTSTSPNAGIIAGIVTAVTAFIAAIIAFLPQIQQLLTPRSS</sequence>
<dbReference type="Proteomes" id="UP000035199">
    <property type="component" value="Chromosome"/>
</dbReference>
<proteinExistence type="predicted"/>
<keyword evidence="1" id="KW-0812">Transmembrane</keyword>
<dbReference type="EMBL" id="CP011542">
    <property type="protein sequence ID" value="AKK04614.1"/>
    <property type="molecule type" value="Genomic_DNA"/>
</dbReference>
<organism evidence="2 3">
    <name type="scientific">Corynebacterium mustelae</name>
    <dbReference type="NCBI Taxonomy" id="571915"/>
    <lineage>
        <taxon>Bacteria</taxon>
        <taxon>Bacillati</taxon>
        <taxon>Actinomycetota</taxon>
        <taxon>Actinomycetes</taxon>
        <taxon>Mycobacteriales</taxon>
        <taxon>Corynebacteriaceae</taxon>
        <taxon>Corynebacterium</taxon>
    </lineage>
</organism>
<dbReference type="AlphaFoldDB" id="A0A0G3GU36"/>
<evidence type="ECO:0000313" key="2">
    <source>
        <dbReference type="EMBL" id="AKK04614.1"/>
    </source>
</evidence>